<evidence type="ECO:0000313" key="3">
    <source>
        <dbReference type="Proteomes" id="UP001522462"/>
    </source>
</evidence>
<gene>
    <name evidence="2" type="ORF">GYN19_01175</name>
</gene>
<evidence type="ECO:0000256" key="1">
    <source>
        <dbReference type="SAM" id="Phobius"/>
    </source>
</evidence>
<keyword evidence="3" id="KW-1185">Reference proteome</keyword>
<accession>A0ABT0AJ58</accession>
<dbReference type="EMBL" id="JAAEDA010000001">
    <property type="protein sequence ID" value="MCJ1976571.1"/>
    <property type="molecule type" value="Genomic_DNA"/>
</dbReference>
<name>A0ABT0AJ58_9LACT</name>
<organism evidence="2 3">
    <name type="scientific">Pseudolactococcus paracarnosus</name>
    <dbReference type="NCBI Taxonomy" id="2749962"/>
    <lineage>
        <taxon>Bacteria</taxon>
        <taxon>Bacillati</taxon>
        <taxon>Bacillota</taxon>
        <taxon>Bacilli</taxon>
        <taxon>Lactobacillales</taxon>
        <taxon>Streptococcaceae</taxon>
        <taxon>Pseudolactococcus</taxon>
    </lineage>
</organism>
<dbReference type="Proteomes" id="UP001522462">
    <property type="component" value="Unassembled WGS sequence"/>
</dbReference>
<protein>
    <submittedName>
        <fullName evidence="2">Uncharacterized protein</fullName>
    </submittedName>
</protein>
<keyword evidence="1" id="KW-0472">Membrane</keyword>
<dbReference type="RefSeq" id="WP_243913445.1">
    <property type="nucleotide sequence ID" value="NZ_JAAECY010000005.1"/>
</dbReference>
<evidence type="ECO:0000313" key="2">
    <source>
        <dbReference type="EMBL" id="MCJ1976571.1"/>
    </source>
</evidence>
<sequence length="146" mass="16589">MTKAKYETDLLCIKRAKRYALTFNIFVGILIVLICSSPLILSSLSFKSDSETASNDHSQHISDIIDAPDHRGVRLSHDIDELDAFWAVLSSQWTDVKDASKKELARLAVSIYDGPIYDSYQVNKTTKKVNFFKDKKKVYTVNFTGY</sequence>
<keyword evidence="1" id="KW-0812">Transmembrane</keyword>
<comment type="caution">
    <text evidence="2">The sequence shown here is derived from an EMBL/GenBank/DDBJ whole genome shotgun (WGS) entry which is preliminary data.</text>
</comment>
<proteinExistence type="predicted"/>
<feature type="transmembrane region" description="Helical" evidence="1">
    <location>
        <begin position="21"/>
        <end position="41"/>
    </location>
</feature>
<keyword evidence="1" id="KW-1133">Transmembrane helix</keyword>
<reference evidence="2 3" key="1">
    <citation type="journal article" date="2022" name="Microbiol. Res.">
        <title>Comparative genome analysis, predicted lifestyle and antimicrobial strategies of Lactococcus carnosus and Lactococcus paracarnosus isolated from meat.</title>
        <authorList>
            <person name="Werum V."/>
            <person name="Ehrmann M."/>
            <person name="Vogel R."/>
            <person name="Hilgarth M."/>
        </authorList>
    </citation>
    <scope>NUCLEOTIDE SEQUENCE [LARGE SCALE GENOMIC DNA]</scope>
    <source>
        <strain evidence="2 3">TMW21897</strain>
    </source>
</reference>